<dbReference type="EMBL" id="BGPR01001849">
    <property type="protein sequence ID" value="GBM63040.1"/>
    <property type="molecule type" value="Genomic_DNA"/>
</dbReference>
<evidence type="ECO:0000313" key="1">
    <source>
        <dbReference type="EMBL" id="GBM63040.1"/>
    </source>
</evidence>
<reference evidence="1 2" key="1">
    <citation type="journal article" date="2019" name="Sci. Rep.">
        <title>Orb-weaving spider Araneus ventricosus genome elucidates the spidroin gene catalogue.</title>
        <authorList>
            <person name="Kono N."/>
            <person name="Nakamura H."/>
            <person name="Ohtoshi R."/>
            <person name="Moran D.A.P."/>
            <person name="Shinohara A."/>
            <person name="Yoshida Y."/>
            <person name="Fujiwara M."/>
            <person name="Mori M."/>
            <person name="Tomita M."/>
            <person name="Arakawa K."/>
        </authorList>
    </citation>
    <scope>NUCLEOTIDE SEQUENCE [LARGE SCALE GENOMIC DNA]</scope>
</reference>
<comment type="caution">
    <text evidence="1">The sequence shown here is derived from an EMBL/GenBank/DDBJ whole genome shotgun (WGS) entry which is preliminary data.</text>
</comment>
<accession>A0A4Y2HCL9</accession>
<gene>
    <name evidence="1" type="ORF">AVEN_111425_1</name>
</gene>
<organism evidence="1 2">
    <name type="scientific">Araneus ventricosus</name>
    <name type="common">Orbweaver spider</name>
    <name type="synonym">Epeira ventricosa</name>
    <dbReference type="NCBI Taxonomy" id="182803"/>
    <lineage>
        <taxon>Eukaryota</taxon>
        <taxon>Metazoa</taxon>
        <taxon>Ecdysozoa</taxon>
        <taxon>Arthropoda</taxon>
        <taxon>Chelicerata</taxon>
        <taxon>Arachnida</taxon>
        <taxon>Araneae</taxon>
        <taxon>Araneomorphae</taxon>
        <taxon>Entelegynae</taxon>
        <taxon>Araneoidea</taxon>
        <taxon>Araneidae</taxon>
        <taxon>Araneus</taxon>
    </lineage>
</organism>
<dbReference type="AlphaFoldDB" id="A0A4Y2HCL9"/>
<sequence>MGEIPCTYLRKRLQNIADNANRKAHNLYLNHTQATPNAGYVDYEDEETDCSSDISEVDLNLYTYKPSTSNRLMSLTDPKHKQLTPFVSQMRLGRPSIAVVGDSFGVSDWAMAAIGLSVLHDVGLITTNNSDLVVAKNELRREKAKLLAIGCDGTSINTGWDSCVIWCLELKLGKPLQRVICLQHFNELTLRHLFETLDVPTKGPKSYSGNNGKALLTLPMTTFEIIDGELLTTDRRDLSKDYIYLQEISQTVRFGTCSDELARRSPGTLSHSRRLTTANRVIRLYVNSPAPSLKLKQIDEFVMKVYTPNWFYIKSEHSLKDGAKYVRNTISTSKYLSQVLKNVVARVICRNSFFAHPGIILLCMLKDERPHIRELAARRIIKSRKSSSNGKSVHVFLPSKLNFEATNYTEMID</sequence>
<name>A0A4Y2HCL9_ARAVE</name>
<dbReference type="Proteomes" id="UP000499080">
    <property type="component" value="Unassembled WGS sequence"/>
</dbReference>
<proteinExistence type="predicted"/>
<keyword evidence="2" id="KW-1185">Reference proteome</keyword>
<dbReference type="PANTHER" id="PTHR46409">
    <property type="entry name" value="HTH PSQ-TYPE DOMAIN-CONTAINING PROTEIN"/>
    <property type="match status" value="1"/>
</dbReference>
<protein>
    <submittedName>
        <fullName evidence="1">Uncharacterized protein</fullName>
    </submittedName>
</protein>
<evidence type="ECO:0000313" key="2">
    <source>
        <dbReference type="Proteomes" id="UP000499080"/>
    </source>
</evidence>
<dbReference type="PANTHER" id="PTHR46409:SF1">
    <property type="entry name" value="HTH PSQ-TYPE DOMAIN-CONTAINING PROTEIN"/>
    <property type="match status" value="1"/>
</dbReference>